<evidence type="ECO:0000256" key="2">
    <source>
        <dbReference type="ARBA" id="ARBA00025428"/>
    </source>
</evidence>
<dbReference type="SUPFAM" id="SSF103256">
    <property type="entry name" value="Hypothetical protein TM0160"/>
    <property type="match status" value="1"/>
</dbReference>
<comment type="similarity">
    <text evidence="1">Belongs to the bifunctional nuclease family.</text>
</comment>
<feature type="domain" description="BFN" evidence="4">
    <location>
        <begin position="25"/>
        <end position="169"/>
    </location>
</feature>
<dbReference type="AlphaFoldDB" id="A0AAW1SCT0"/>
<name>A0AAW1SCT0_9CHLO</name>
<feature type="region of interest" description="Disordered" evidence="3">
    <location>
        <begin position="1"/>
        <end position="21"/>
    </location>
</feature>
<sequence>MKLEASRHEPAEPADRSTDLPQGLEKLTTVVDLGAWNPHRDNKSQTCVKLRFLEYSTKFLDMWISHEDAAQLWYTLHDQRNEFRPRTGQLIVNMLQQMQGQVMSGCVTRMLGKVYIANLEVAMPASTGASQKTILNIDCRPSDCINICMRAGVPMYVSRAVAEEMAQSTNPEPRTAKAPQRSWFKDSHIRETCRAEEKHHCDPLIHMQLQLQLHIKNEQYDMAQCLRSKMFESMLGWNSKDSAGRQTVYTVLLAMRAALDDDRLEEAAVLRDQLYTLRTGRQAPPETWTQVLD</sequence>
<dbReference type="PANTHER" id="PTHR15160">
    <property type="entry name" value="VON HIPPEL-LINDAU PROTEIN"/>
    <property type="match status" value="1"/>
</dbReference>
<gene>
    <name evidence="5" type="ORF">WJX74_010848</name>
</gene>
<keyword evidence="6" id="KW-1185">Reference proteome</keyword>
<evidence type="ECO:0000256" key="3">
    <source>
        <dbReference type="SAM" id="MobiDB-lite"/>
    </source>
</evidence>
<dbReference type="Pfam" id="PF02577">
    <property type="entry name" value="BFN_dom"/>
    <property type="match status" value="1"/>
</dbReference>
<dbReference type="Gene3D" id="3.10.690.10">
    <property type="entry name" value="Bifunctional nuclease domain"/>
    <property type="match status" value="1"/>
</dbReference>
<comment type="caution">
    <text evidence="5">The sequence shown here is derived from an EMBL/GenBank/DDBJ whole genome shotgun (WGS) entry which is preliminary data.</text>
</comment>
<dbReference type="GO" id="GO:0004518">
    <property type="term" value="F:nuclease activity"/>
    <property type="evidence" value="ECO:0007669"/>
    <property type="project" value="InterPro"/>
</dbReference>
<dbReference type="InterPro" id="IPR036104">
    <property type="entry name" value="BFN_sf"/>
</dbReference>
<reference evidence="5 6" key="1">
    <citation type="journal article" date="2024" name="Nat. Commun.">
        <title>Phylogenomics reveals the evolutionary origins of lichenization in chlorophyte algae.</title>
        <authorList>
            <person name="Puginier C."/>
            <person name="Libourel C."/>
            <person name="Otte J."/>
            <person name="Skaloud P."/>
            <person name="Haon M."/>
            <person name="Grisel S."/>
            <person name="Petersen M."/>
            <person name="Berrin J.G."/>
            <person name="Delaux P.M."/>
            <person name="Dal Grande F."/>
            <person name="Keller J."/>
        </authorList>
    </citation>
    <scope>NUCLEOTIDE SEQUENCE [LARGE SCALE GENOMIC DNA]</scope>
    <source>
        <strain evidence="5 6">SAG 2145</strain>
    </source>
</reference>
<dbReference type="InterPro" id="IPR003729">
    <property type="entry name" value="Bi_nuclease_dom"/>
</dbReference>
<feature type="compositionally biased region" description="Basic and acidic residues" evidence="3">
    <location>
        <begin position="1"/>
        <end position="18"/>
    </location>
</feature>
<dbReference type="EMBL" id="JALJOS010000002">
    <property type="protein sequence ID" value="KAK9843356.1"/>
    <property type="molecule type" value="Genomic_DNA"/>
</dbReference>
<organism evidence="5 6">
    <name type="scientific">Apatococcus lobatus</name>
    <dbReference type="NCBI Taxonomy" id="904363"/>
    <lineage>
        <taxon>Eukaryota</taxon>
        <taxon>Viridiplantae</taxon>
        <taxon>Chlorophyta</taxon>
        <taxon>core chlorophytes</taxon>
        <taxon>Trebouxiophyceae</taxon>
        <taxon>Chlorellales</taxon>
        <taxon>Chlorellaceae</taxon>
        <taxon>Apatococcus</taxon>
    </lineage>
</organism>
<evidence type="ECO:0000256" key="1">
    <source>
        <dbReference type="ARBA" id="ARBA00009095"/>
    </source>
</evidence>
<evidence type="ECO:0000259" key="4">
    <source>
        <dbReference type="PROSITE" id="PS51658"/>
    </source>
</evidence>
<dbReference type="Proteomes" id="UP001438707">
    <property type="component" value="Unassembled WGS sequence"/>
</dbReference>
<dbReference type="PANTHER" id="PTHR15160:SF1">
    <property type="entry name" value="VON HIPPEL-LINDAU DISEASE TUMOR SUPPRESSOR"/>
    <property type="match status" value="1"/>
</dbReference>
<dbReference type="GO" id="GO:0030891">
    <property type="term" value="C:VCB complex"/>
    <property type="evidence" value="ECO:0007669"/>
    <property type="project" value="TreeGrafter"/>
</dbReference>
<accession>A0AAW1SCT0</accession>
<evidence type="ECO:0000313" key="6">
    <source>
        <dbReference type="Proteomes" id="UP001438707"/>
    </source>
</evidence>
<dbReference type="PROSITE" id="PS51658">
    <property type="entry name" value="BFN"/>
    <property type="match status" value="1"/>
</dbReference>
<protein>
    <recommendedName>
        <fullName evidence="4">BFN domain-containing protein</fullName>
    </recommendedName>
</protein>
<comment type="function">
    <text evidence="2">Bifunctional nuclease with both RNase and DNase activities. Involved in basal defense response. Participates in abscisic acid-derived callose deposition following infection by a necrotrophic pathogen.</text>
</comment>
<dbReference type="GO" id="GO:0005634">
    <property type="term" value="C:nucleus"/>
    <property type="evidence" value="ECO:0007669"/>
    <property type="project" value="TreeGrafter"/>
</dbReference>
<proteinExistence type="inferred from homology"/>
<dbReference type="GO" id="GO:0016567">
    <property type="term" value="P:protein ubiquitination"/>
    <property type="evidence" value="ECO:0007669"/>
    <property type="project" value="TreeGrafter"/>
</dbReference>
<evidence type="ECO:0000313" key="5">
    <source>
        <dbReference type="EMBL" id="KAK9843356.1"/>
    </source>
</evidence>